<feature type="domain" description="Peripheral subunit-binding (PSBD)" evidence="7">
    <location>
        <begin position="129"/>
        <end position="166"/>
    </location>
</feature>
<keyword evidence="9" id="KW-1185">Reference proteome</keyword>
<dbReference type="PANTHER" id="PTHR23151:SF90">
    <property type="entry name" value="DIHYDROLIPOYLLYSINE-RESIDUE ACETYLTRANSFERASE COMPONENT OF PYRUVATE DEHYDROGENASE COMPLEX, MITOCHONDRIAL-RELATED"/>
    <property type="match status" value="1"/>
</dbReference>
<dbReference type="Gene3D" id="3.30.559.10">
    <property type="entry name" value="Chloramphenicol acetyltransferase-like domain"/>
    <property type="match status" value="1"/>
</dbReference>
<sequence>MAKKVIMPKLGLTMEEGVINKWLVKEGDRVEKGDPLFEVATDKVNMEVEAPASGVVLKILYPEGSTVPITQTVAYIGEEGEVIPSEEEAVPEAVAEAPEKESQEEVREEAPAEPKGAFTVETKSGERIKVSPLAKRLAMEHGIDLTMVVGTGPGGRIIKRDIEKFIAEQKLKPREAASGPGVSKTVPLTRMRKIIAQRMLQSVQSKPHFFLTREVRADELVALRERLLPLVEKRTGYRVSYTDILIKIVARVLEEFPEVNAYFLDEEIQFNEQINIGIAVALDEGLVVPVLRDANRKSIASIVEETNRLVQKAREGKLLPEDLEGGTFTISNLGMFGVDSFTAIINPPQSAILACGAIRKKPYFDGKEIIAAHLWNLTLSCDHRIIDGATAAKFMSALVSFIEDPLNLIL</sequence>
<comment type="cofactor">
    <cofactor evidence="1 4">
        <name>(R)-lipoate</name>
        <dbReference type="ChEBI" id="CHEBI:83088"/>
    </cofactor>
</comment>
<dbReference type="InterPro" id="IPR004167">
    <property type="entry name" value="PSBD"/>
</dbReference>
<evidence type="ECO:0000259" key="7">
    <source>
        <dbReference type="PROSITE" id="PS51826"/>
    </source>
</evidence>
<dbReference type="InterPro" id="IPR011053">
    <property type="entry name" value="Single_hybrid_motif"/>
</dbReference>
<gene>
    <name evidence="8" type="ORF">QBE54_08945</name>
</gene>
<protein>
    <recommendedName>
        <fullName evidence="4">Dihydrolipoamide acetyltransferase component of pyruvate dehydrogenase complex</fullName>
        <ecNumber evidence="4">2.3.1.-</ecNumber>
    </recommendedName>
</protein>
<keyword evidence="4 8" id="KW-0808">Transferase</keyword>
<feature type="domain" description="Lipoyl-binding" evidence="6">
    <location>
        <begin position="2"/>
        <end position="77"/>
    </location>
</feature>
<evidence type="ECO:0000256" key="4">
    <source>
        <dbReference type="RuleBase" id="RU003423"/>
    </source>
</evidence>
<dbReference type="SUPFAM" id="SSF51230">
    <property type="entry name" value="Single hybrid motif"/>
    <property type="match status" value="1"/>
</dbReference>
<comment type="similarity">
    <text evidence="2 4">Belongs to the 2-oxoacid dehydrogenase family.</text>
</comment>
<dbReference type="Gene3D" id="2.40.50.100">
    <property type="match status" value="1"/>
</dbReference>
<evidence type="ECO:0000313" key="8">
    <source>
        <dbReference type="EMBL" id="WZL75704.1"/>
    </source>
</evidence>
<dbReference type="InterPro" id="IPR000089">
    <property type="entry name" value="Biotin_lipoyl"/>
</dbReference>
<evidence type="ECO:0000256" key="5">
    <source>
        <dbReference type="SAM" id="MobiDB-lite"/>
    </source>
</evidence>
<name>A0ABZ2Y9M4_9BACT</name>
<dbReference type="InterPro" id="IPR045257">
    <property type="entry name" value="E2/Pdx1"/>
</dbReference>
<accession>A0ABZ2Y9M4</accession>
<feature type="region of interest" description="Disordered" evidence="5">
    <location>
        <begin position="95"/>
        <end position="114"/>
    </location>
</feature>
<dbReference type="Pfam" id="PF00198">
    <property type="entry name" value="2-oxoacid_dh"/>
    <property type="match status" value="1"/>
</dbReference>
<organism evidence="8 9">
    <name type="scientific">Thermatribacter velox</name>
    <dbReference type="NCBI Taxonomy" id="3039681"/>
    <lineage>
        <taxon>Bacteria</taxon>
        <taxon>Pseudomonadati</taxon>
        <taxon>Atribacterota</taxon>
        <taxon>Atribacteria</taxon>
        <taxon>Atribacterales</taxon>
        <taxon>Thermatribacteraceae</taxon>
        <taxon>Thermatribacter</taxon>
    </lineage>
</organism>
<dbReference type="SUPFAM" id="SSF52777">
    <property type="entry name" value="CoA-dependent acyltransferases"/>
    <property type="match status" value="1"/>
</dbReference>
<dbReference type="EMBL" id="CP121689">
    <property type="protein sequence ID" value="WZL75704.1"/>
    <property type="molecule type" value="Genomic_DNA"/>
</dbReference>
<keyword evidence="3 4" id="KW-0450">Lipoyl</keyword>
<evidence type="ECO:0000256" key="2">
    <source>
        <dbReference type="ARBA" id="ARBA00007317"/>
    </source>
</evidence>
<dbReference type="SUPFAM" id="SSF47005">
    <property type="entry name" value="Peripheral subunit-binding domain of 2-oxo acid dehydrogenase complex"/>
    <property type="match status" value="1"/>
</dbReference>
<dbReference type="CDD" id="cd06849">
    <property type="entry name" value="lipoyl_domain"/>
    <property type="match status" value="1"/>
</dbReference>
<reference evidence="8 9" key="1">
    <citation type="submission" date="2023-03" db="EMBL/GenBank/DDBJ databases">
        <title>Novel Species.</title>
        <authorList>
            <person name="Ma S."/>
        </authorList>
    </citation>
    <scope>NUCLEOTIDE SEQUENCE [LARGE SCALE GENOMIC DNA]</scope>
    <source>
        <strain evidence="8 9">B11</strain>
    </source>
</reference>
<dbReference type="PROSITE" id="PS00189">
    <property type="entry name" value="LIPOYL"/>
    <property type="match status" value="1"/>
</dbReference>
<dbReference type="PROSITE" id="PS51826">
    <property type="entry name" value="PSBD"/>
    <property type="match status" value="1"/>
</dbReference>
<dbReference type="Pfam" id="PF00364">
    <property type="entry name" value="Biotin_lipoyl"/>
    <property type="match status" value="1"/>
</dbReference>
<dbReference type="InterPro" id="IPR036625">
    <property type="entry name" value="E3-bd_dom_sf"/>
</dbReference>
<dbReference type="InterPro" id="IPR003016">
    <property type="entry name" value="2-oxoA_DH_lipoyl-BS"/>
</dbReference>
<evidence type="ECO:0000256" key="3">
    <source>
        <dbReference type="ARBA" id="ARBA00022823"/>
    </source>
</evidence>
<feature type="compositionally biased region" description="Basic and acidic residues" evidence="5">
    <location>
        <begin position="97"/>
        <end position="112"/>
    </location>
</feature>
<keyword evidence="4 8" id="KW-0012">Acyltransferase</keyword>
<dbReference type="Pfam" id="PF02817">
    <property type="entry name" value="E3_binding"/>
    <property type="match status" value="1"/>
</dbReference>
<dbReference type="Proteomes" id="UP001461341">
    <property type="component" value="Chromosome"/>
</dbReference>
<dbReference type="PANTHER" id="PTHR23151">
    <property type="entry name" value="DIHYDROLIPOAMIDE ACETYL/SUCCINYL-TRANSFERASE-RELATED"/>
    <property type="match status" value="1"/>
</dbReference>
<dbReference type="PROSITE" id="PS50968">
    <property type="entry name" value="BIOTINYL_LIPOYL"/>
    <property type="match status" value="1"/>
</dbReference>
<proteinExistence type="inferred from homology"/>
<dbReference type="RefSeq" id="WP_369017854.1">
    <property type="nucleotide sequence ID" value="NZ_CP121689.1"/>
</dbReference>
<dbReference type="InterPro" id="IPR023213">
    <property type="entry name" value="CAT-like_dom_sf"/>
</dbReference>
<evidence type="ECO:0000259" key="6">
    <source>
        <dbReference type="PROSITE" id="PS50968"/>
    </source>
</evidence>
<dbReference type="GO" id="GO:0016746">
    <property type="term" value="F:acyltransferase activity"/>
    <property type="evidence" value="ECO:0007669"/>
    <property type="project" value="UniProtKB-KW"/>
</dbReference>
<dbReference type="EC" id="2.3.1.-" evidence="4"/>
<dbReference type="InterPro" id="IPR001078">
    <property type="entry name" value="2-oxoacid_DH_actylTfrase"/>
</dbReference>
<dbReference type="Gene3D" id="4.10.320.10">
    <property type="entry name" value="E3-binding domain"/>
    <property type="match status" value="1"/>
</dbReference>
<evidence type="ECO:0000256" key="1">
    <source>
        <dbReference type="ARBA" id="ARBA00001938"/>
    </source>
</evidence>
<evidence type="ECO:0000313" key="9">
    <source>
        <dbReference type="Proteomes" id="UP001461341"/>
    </source>
</evidence>